<accession>A0A3B0YNB5</accession>
<reference evidence="2" key="1">
    <citation type="submission" date="2018-06" db="EMBL/GenBank/DDBJ databases">
        <authorList>
            <person name="Zhirakovskaya E."/>
        </authorList>
    </citation>
    <scope>NUCLEOTIDE SEQUENCE</scope>
</reference>
<organism evidence="2">
    <name type="scientific">hydrothermal vent metagenome</name>
    <dbReference type="NCBI Taxonomy" id="652676"/>
    <lineage>
        <taxon>unclassified sequences</taxon>
        <taxon>metagenomes</taxon>
        <taxon>ecological metagenomes</taxon>
    </lineage>
</organism>
<dbReference type="Pfam" id="PF11304">
    <property type="entry name" value="DUF3106"/>
    <property type="match status" value="1"/>
</dbReference>
<gene>
    <name evidence="2" type="ORF">MNBD_GAMMA15-1066</name>
</gene>
<evidence type="ECO:0008006" key="3">
    <source>
        <dbReference type="Google" id="ProtNLM"/>
    </source>
</evidence>
<feature type="compositionally biased region" description="Basic and acidic residues" evidence="1">
    <location>
        <begin position="90"/>
        <end position="102"/>
    </location>
</feature>
<dbReference type="InterPro" id="IPR021455">
    <property type="entry name" value="DUF3106"/>
</dbReference>
<name>A0A3B0YNB5_9ZZZZ</name>
<protein>
    <recommendedName>
        <fullName evidence="3">DUF3106 domain-containing protein</fullName>
    </recommendedName>
</protein>
<feature type="compositionally biased region" description="Basic residues" evidence="1">
    <location>
        <begin position="103"/>
        <end position="114"/>
    </location>
</feature>
<dbReference type="EMBL" id="UOFN01000073">
    <property type="protein sequence ID" value="VAW77077.1"/>
    <property type="molecule type" value="Genomic_DNA"/>
</dbReference>
<sequence>MTNTRNTGVAFLLAVLIFGSTNVTASPDYYYLAENEQVPWQSLSHEEQKALREYRGRWHNYDSDRQQRMRDGARRFHQLPAEKRHKVEQKHHEYERLSPQERHRLRKEYQRRHK</sequence>
<dbReference type="AlphaFoldDB" id="A0A3B0YNB5"/>
<evidence type="ECO:0000256" key="1">
    <source>
        <dbReference type="SAM" id="MobiDB-lite"/>
    </source>
</evidence>
<evidence type="ECO:0000313" key="2">
    <source>
        <dbReference type="EMBL" id="VAW77077.1"/>
    </source>
</evidence>
<feature type="region of interest" description="Disordered" evidence="1">
    <location>
        <begin position="76"/>
        <end position="114"/>
    </location>
</feature>
<proteinExistence type="predicted"/>